<dbReference type="EMBL" id="CAJFCJ010000007">
    <property type="protein sequence ID" value="CAD5116824.1"/>
    <property type="molecule type" value="Genomic_DNA"/>
</dbReference>
<dbReference type="SUPFAM" id="SSF50249">
    <property type="entry name" value="Nucleic acid-binding proteins"/>
    <property type="match status" value="1"/>
</dbReference>
<accession>A0A7I8VM63</accession>
<dbReference type="Gene3D" id="2.30.30.30">
    <property type="match status" value="1"/>
</dbReference>
<dbReference type="SUPFAM" id="SSF50104">
    <property type="entry name" value="Translation proteins SH3-like domain"/>
    <property type="match status" value="1"/>
</dbReference>
<dbReference type="GO" id="GO:0032543">
    <property type="term" value="P:mitochondrial translation"/>
    <property type="evidence" value="ECO:0007669"/>
    <property type="project" value="TreeGrafter"/>
</dbReference>
<sequence length="304" mass="34604">MLRNLTFRLARVSLTELNLAKNLTTTSIVSRNLDSRRVPIFKEPSKNTGKWEPWVPYKDRYEYTVDPLPMNRTGGRGPNGRIWNHKRGGGLKKEYRMISRQRDAPEADNMNESGELIERITEIIPDKCRTAHIALVTSGEKKRWIIANESMKVGDLIKTTRKLTETPIRAQEGDAHPVGSLPVGTIISCIERRPGKGAQVAVSAGTSAQIVRKIDESVIIKMPSKREMEISRECLAVVGRVSNVDHNKKKFKKFGEKRWLGIRPRSGRWHRKDGRFGRKIKPMKPAVVYNQPLEPPKEVFTFST</sequence>
<dbReference type="Gene3D" id="2.40.50.140">
    <property type="entry name" value="Nucleic acid-binding proteins"/>
    <property type="match status" value="1"/>
</dbReference>
<dbReference type="AlphaFoldDB" id="A0A7I8VM63"/>
<dbReference type="InterPro" id="IPR022669">
    <property type="entry name" value="Ribosomal_uL2_C"/>
</dbReference>
<dbReference type="InterPro" id="IPR008991">
    <property type="entry name" value="Translation_prot_SH3-like_sf"/>
</dbReference>
<protein>
    <submittedName>
        <fullName evidence="6">DgyrCDS5669</fullName>
    </submittedName>
</protein>
<dbReference type="SMART" id="SM01382">
    <property type="entry name" value="Ribosomal_L2_C"/>
    <property type="match status" value="1"/>
</dbReference>
<gene>
    <name evidence="6" type="ORF">DGYR_LOCUS5414</name>
</gene>
<dbReference type="Pfam" id="PF03947">
    <property type="entry name" value="Ribosomal_L2_C"/>
    <property type="match status" value="1"/>
</dbReference>
<evidence type="ECO:0000256" key="3">
    <source>
        <dbReference type="ARBA" id="ARBA00023274"/>
    </source>
</evidence>
<dbReference type="PANTHER" id="PTHR13691">
    <property type="entry name" value="RIBOSOMAL PROTEIN L2"/>
    <property type="match status" value="1"/>
</dbReference>
<dbReference type="SMART" id="SM01383">
    <property type="entry name" value="Ribosomal_L2"/>
    <property type="match status" value="1"/>
</dbReference>
<feature type="domain" description="Large ribosomal subunit protein uL2 RNA-binding" evidence="5">
    <location>
        <begin position="75"/>
        <end position="159"/>
    </location>
</feature>
<keyword evidence="2" id="KW-0689">Ribosomal protein</keyword>
<evidence type="ECO:0000259" key="4">
    <source>
        <dbReference type="SMART" id="SM01382"/>
    </source>
</evidence>
<evidence type="ECO:0000256" key="2">
    <source>
        <dbReference type="ARBA" id="ARBA00022980"/>
    </source>
</evidence>
<dbReference type="PANTHER" id="PTHR13691:SF73">
    <property type="entry name" value="LARGE RIBOSOMAL SUBUNIT PROTEIN UL2M"/>
    <property type="match status" value="1"/>
</dbReference>
<dbReference type="GO" id="GO:0003735">
    <property type="term" value="F:structural constituent of ribosome"/>
    <property type="evidence" value="ECO:0007669"/>
    <property type="project" value="InterPro"/>
</dbReference>
<evidence type="ECO:0000313" key="6">
    <source>
        <dbReference type="EMBL" id="CAD5116824.1"/>
    </source>
</evidence>
<reference evidence="6 7" key="1">
    <citation type="submission" date="2020-08" db="EMBL/GenBank/DDBJ databases">
        <authorList>
            <person name="Hejnol A."/>
        </authorList>
    </citation>
    <scope>NUCLEOTIDE SEQUENCE [LARGE SCALE GENOMIC DNA]</scope>
</reference>
<dbReference type="Pfam" id="PF00181">
    <property type="entry name" value="Ribosomal_L2_N"/>
    <property type="match status" value="1"/>
</dbReference>
<comment type="similarity">
    <text evidence="1">Belongs to the universal ribosomal protein uL2 family.</text>
</comment>
<keyword evidence="3" id="KW-0687">Ribonucleoprotein</keyword>
<evidence type="ECO:0000256" key="1">
    <source>
        <dbReference type="ARBA" id="ARBA00005636"/>
    </source>
</evidence>
<dbReference type="GO" id="GO:0005762">
    <property type="term" value="C:mitochondrial large ribosomal subunit"/>
    <property type="evidence" value="ECO:0007669"/>
    <property type="project" value="TreeGrafter"/>
</dbReference>
<keyword evidence="7" id="KW-1185">Reference proteome</keyword>
<name>A0A7I8VM63_9ANNE</name>
<dbReference type="GO" id="GO:0003723">
    <property type="term" value="F:RNA binding"/>
    <property type="evidence" value="ECO:0007669"/>
    <property type="project" value="TreeGrafter"/>
</dbReference>
<organism evidence="6 7">
    <name type="scientific">Dimorphilus gyrociliatus</name>
    <dbReference type="NCBI Taxonomy" id="2664684"/>
    <lineage>
        <taxon>Eukaryota</taxon>
        <taxon>Metazoa</taxon>
        <taxon>Spiralia</taxon>
        <taxon>Lophotrochozoa</taxon>
        <taxon>Annelida</taxon>
        <taxon>Polychaeta</taxon>
        <taxon>Polychaeta incertae sedis</taxon>
        <taxon>Dinophilidae</taxon>
        <taxon>Dimorphilus</taxon>
    </lineage>
</organism>
<dbReference type="InterPro" id="IPR012340">
    <property type="entry name" value="NA-bd_OB-fold"/>
</dbReference>
<dbReference type="InterPro" id="IPR014722">
    <property type="entry name" value="Rib_uL2_dom2"/>
</dbReference>
<feature type="domain" description="Large ribosomal subunit protein uL2 C-terminal" evidence="4">
    <location>
        <begin position="170"/>
        <end position="289"/>
    </location>
</feature>
<evidence type="ECO:0000313" key="7">
    <source>
        <dbReference type="Proteomes" id="UP000549394"/>
    </source>
</evidence>
<dbReference type="OrthoDB" id="268576at2759"/>
<evidence type="ECO:0000259" key="5">
    <source>
        <dbReference type="SMART" id="SM01383"/>
    </source>
</evidence>
<dbReference type="InterPro" id="IPR022666">
    <property type="entry name" value="Ribosomal_uL2_RNA-bd_dom"/>
</dbReference>
<proteinExistence type="inferred from homology"/>
<dbReference type="Proteomes" id="UP000549394">
    <property type="component" value="Unassembled WGS sequence"/>
</dbReference>
<comment type="caution">
    <text evidence="6">The sequence shown here is derived from an EMBL/GenBank/DDBJ whole genome shotgun (WGS) entry which is preliminary data.</text>
</comment>
<dbReference type="InterPro" id="IPR002171">
    <property type="entry name" value="Ribosomal_uL2"/>
</dbReference>